<organism evidence="1 2">
    <name type="scientific">Syntrophus gentianae</name>
    <dbReference type="NCBI Taxonomy" id="43775"/>
    <lineage>
        <taxon>Bacteria</taxon>
        <taxon>Pseudomonadati</taxon>
        <taxon>Thermodesulfobacteriota</taxon>
        <taxon>Syntrophia</taxon>
        <taxon>Syntrophales</taxon>
        <taxon>Syntrophaceae</taxon>
        <taxon>Syntrophus</taxon>
    </lineage>
</organism>
<protein>
    <submittedName>
        <fullName evidence="1">Uncharacterized protein</fullName>
    </submittedName>
</protein>
<dbReference type="Proteomes" id="UP000198744">
    <property type="component" value="Unassembled WGS sequence"/>
</dbReference>
<proteinExistence type="predicted"/>
<dbReference type="AlphaFoldDB" id="A0A1H7UPB5"/>
<dbReference type="EMBL" id="FOBS01000002">
    <property type="protein sequence ID" value="SEL98801.1"/>
    <property type="molecule type" value="Genomic_DNA"/>
</dbReference>
<gene>
    <name evidence="1" type="ORF">SAMN04489760_10215</name>
</gene>
<name>A0A1H7UPB5_9BACT</name>
<sequence>MVTVELTDEEAKEAIELLKAAITPLERALAATDIGHRDYRDFIKKRMTLVNELIKRCGG</sequence>
<keyword evidence="2" id="KW-1185">Reference proteome</keyword>
<evidence type="ECO:0000313" key="2">
    <source>
        <dbReference type="Proteomes" id="UP000198744"/>
    </source>
</evidence>
<dbReference type="OrthoDB" id="9989679at2"/>
<dbReference type="RefSeq" id="WP_093881948.1">
    <property type="nucleotide sequence ID" value="NZ_FOBS01000002.1"/>
</dbReference>
<evidence type="ECO:0000313" key="1">
    <source>
        <dbReference type="EMBL" id="SEL98801.1"/>
    </source>
</evidence>
<reference evidence="1 2" key="1">
    <citation type="submission" date="2016-10" db="EMBL/GenBank/DDBJ databases">
        <authorList>
            <person name="de Groot N.N."/>
        </authorList>
    </citation>
    <scope>NUCLEOTIDE SEQUENCE [LARGE SCALE GENOMIC DNA]</scope>
    <source>
        <strain evidence="1 2">DSM 8423</strain>
    </source>
</reference>
<accession>A0A1H7UPB5</accession>